<evidence type="ECO:0000259" key="3">
    <source>
        <dbReference type="Pfam" id="PF00346"/>
    </source>
</evidence>
<evidence type="ECO:0000256" key="1">
    <source>
        <dbReference type="ARBA" id="ARBA00023002"/>
    </source>
</evidence>
<gene>
    <name evidence="5" type="ORF">LCGC14_0776180</name>
</gene>
<evidence type="ECO:0000259" key="4">
    <source>
        <dbReference type="Pfam" id="PF19335"/>
    </source>
</evidence>
<dbReference type="AlphaFoldDB" id="A0A0F9PX18"/>
<feature type="domain" description="NADH-quinone oxidoreductase subunit D" evidence="3">
    <location>
        <begin position="535"/>
        <end position="598"/>
    </location>
</feature>
<dbReference type="GO" id="GO:0051287">
    <property type="term" value="F:NAD binding"/>
    <property type="evidence" value="ECO:0007669"/>
    <property type="project" value="InterPro"/>
</dbReference>
<feature type="domain" description="Heavy metal binding" evidence="4">
    <location>
        <begin position="214"/>
        <end position="241"/>
    </location>
</feature>
<dbReference type="Gene3D" id="3.40.50.12280">
    <property type="match status" value="1"/>
</dbReference>
<sequence>MMQGARAGTMNGLRRLIARAMARDLCAFVVPGPDVARARGLDVAAAGLHLAATPRHANLLLVVGPLPPGLQEVASVAYAQMPRPRAILVLGAGNTTPPPDATAALSQAGLAEGIAAIRRVVAAGAFAEEIADFNPPALQTRTQYTCPMHPEVVSDEPGNCPKCGMTLVPKETSATGHSGHAMPAKEPAMPAREPAATMAASHDHAKHATAEAAHYTCPMHPEVVSDEPGSCPKCGMFLVPVEEKKDGGHSDHEGHGGHDHAKHAGAEVAQYTCPMHPEVVSDEPGSCPKCGMFLVPVEEKKDSGHSGHEGHGHSAPDGQMANGEHTGHAMQGEVVDGIEAHFMSMADMTRDMPASPDGLKMEWISVPFGPFFPGLPGGLGLNLWLDGDTVAEASGHSLVNSAPLVADAPDADVFAYRLAELSPLSPVAIRELVCRGVEAVMGRQAAPKDAGARAAAVERERIASHLGWLAGFAAQTGMVWLERRAAALQLALRDASAEDIGRRAGSLRALLHRVRATPLLRAKLAGIGRLDGYPTASGPVARAAGQPTDGRLNDLVYAALGFTVVTQSGGDALARLHQRCDEIAQSLDLIVRAGMILPPQPGDATGATGHGMAEVETPRGAASLHLALADGKVTEARVETPFVAQVDLIGGLTAQAELADALVAVGSLDLDPWDLRA</sequence>
<reference evidence="5" key="1">
    <citation type="journal article" date="2015" name="Nature">
        <title>Complex archaea that bridge the gap between prokaryotes and eukaryotes.</title>
        <authorList>
            <person name="Spang A."/>
            <person name="Saw J.H."/>
            <person name="Jorgensen S.L."/>
            <person name="Zaremba-Niedzwiedzka K."/>
            <person name="Martijn J."/>
            <person name="Lind A.E."/>
            <person name="van Eijk R."/>
            <person name="Schleper C."/>
            <person name="Guy L."/>
            <person name="Ettema T.J."/>
        </authorList>
    </citation>
    <scope>NUCLEOTIDE SEQUENCE</scope>
</reference>
<feature type="compositionally biased region" description="Basic and acidic residues" evidence="2">
    <location>
        <begin position="300"/>
        <end position="314"/>
    </location>
</feature>
<protein>
    <submittedName>
        <fullName evidence="5">Uncharacterized protein</fullName>
    </submittedName>
</protein>
<dbReference type="Gene3D" id="1.10.645.10">
    <property type="entry name" value="Cytochrome-c3 Hydrogenase, chain B"/>
    <property type="match status" value="1"/>
</dbReference>
<dbReference type="PANTHER" id="PTHR43485:SF1">
    <property type="entry name" value="FORMATE HYDROGENLYASE SUBUNIT 5-RELATED"/>
    <property type="match status" value="1"/>
</dbReference>
<proteinExistence type="predicted"/>
<dbReference type="PANTHER" id="PTHR43485">
    <property type="entry name" value="HYDROGENASE-4 COMPONENT G"/>
    <property type="match status" value="1"/>
</dbReference>
<evidence type="ECO:0000256" key="2">
    <source>
        <dbReference type="SAM" id="MobiDB-lite"/>
    </source>
</evidence>
<feature type="domain" description="Heavy metal binding" evidence="4">
    <location>
        <begin position="271"/>
        <end position="297"/>
    </location>
</feature>
<dbReference type="InterPro" id="IPR029014">
    <property type="entry name" value="NiFe-Hase_large"/>
</dbReference>
<evidence type="ECO:0000313" key="5">
    <source>
        <dbReference type="EMBL" id="KKN36190.1"/>
    </source>
</evidence>
<dbReference type="Pfam" id="PF00346">
    <property type="entry name" value="Complex1_49kDa"/>
    <property type="match status" value="1"/>
</dbReference>
<dbReference type="EMBL" id="LAZR01001983">
    <property type="protein sequence ID" value="KKN36190.1"/>
    <property type="molecule type" value="Genomic_DNA"/>
</dbReference>
<dbReference type="InterPro" id="IPR052197">
    <property type="entry name" value="ComplexI_49kDa-like"/>
</dbReference>
<dbReference type="InterPro" id="IPR001135">
    <property type="entry name" value="NADH_Q_OxRdtase_suD"/>
</dbReference>
<organism evidence="5">
    <name type="scientific">marine sediment metagenome</name>
    <dbReference type="NCBI Taxonomy" id="412755"/>
    <lineage>
        <taxon>unclassified sequences</taxon>
        <taxon>metagenomes</taxon>
        <taxon>ecological metagenomes</taxon>
    </lineage>
</organism>
<keyword evidence="1" id="KW-0560">Oxidoreductase</keyword>
<dbReference type="SUPFAM" id="SSF56770">
    <property type="entry name" value="HydA/Nqo6-like"/>
    <property type="match status" value="1"/>
</dbReference>
<accession>A0A0F9PX18</accession>
<dbReference type="Pfam" id="PF19335">
    <property type="entry name" value="HMBD"/>
    <property type="match status" value="3"/>
</dbReference>
<dbReference type="GO" id="GO:0046872">
    <property type="term" value="F:metal ion binding"/>
    <property type="evidence" value="ECO:0007669"/>
    <property type="project" value="InterPro"/>
</dbReference>
<comment type="caution">
    <text evidence="5">The sequence shown here is derived from an EMBL/GenBank/DDBJ whole genome shotgun (WGS) entry which is preliminary data.</text>
</comment>
<name>A0A0F9PX18_9ZZZZ</name>
<dbReference type="GO" id="GO:0048038">
    <property type="term" value="F:quinone binding"/>
    <property type="evidence" value="ECO:0007669"/>
    <property type="project" value="InterPro"/>
</dbReference>
<dbReference type="SUPFAM" id="SSF56762">
    <property type="entry name" value="HydB/Nqo4-like"/>
    <property type="match status" value="1"/>
</dbReference>
<dbReference type="InterPro" id="IPR045800">
    <property type="entry name" value="HMBD"/>
</dbReference>
<dbReference type="GO" id="GO:0016651">
    <property type="term" value="F:oxidoreductase activity, acting on NAD(P)H"/>
    <property type="evidence" value="ECO:0007669"/>
    <property type="project" value="InterPro"/>
</dbReference>
<feature type="domain" description="Heavy metal binding" evidence="4">
    <location>
        <begin position="144"/>
        <end position="170"/>
    </location>
</feature>
<feature type="region of interest" description="Disordered" evidence="2">
    <location>
        <begin position="300"/>
        <end position="325"/>
    </location>
</feature>